<accession>A0A7G7MJR8</accession>
<feature type="transmembrane region" description="Helical" evidence="1">
    <location>
        <begin position="244"/>
        <end position="262"/>
    </location>
</feature>
<feature type="transmembrane region" description="Helical" evidence="1">
    <location>
        <begin position="184"/>
        <end position="206"/>
    </location>
</feature>
<sequence length="659" mass="70806">MTSTGPAPAVPGPAVATQRRFRPELQGLRAVAVALVVVYHVWFNRVSGGVDVFFVITGFLLTGQLLRSTERAAVPVLRQWARTLGRLLPAALIVLLGTVVGGALVLPESRWLQAVREVVASSLFLQNWQLAADSVDYAAQNDVASVVQHFWSLSIQVQVMLAAPVLMVLVVAAARGAGASPRRYLTYLLGGVFAASLAFSVVLTAADQPFAYFHTATRLWEFAFGGLLALVIDRVRLSAWLRVRLGWTGLVGLVSCGLLLQVDAVFPGYAALWPTTCAALVLLAGDTGSRAGADRILASAPLRRLGDLSYSLYLWHWPLLVLALVWTRQEQLGLGAGLTVIAVALALSVVTERIVQLPKDPFRVAVAGLAVVLAVTASWQLVALSRTSTDAVLGSDLHPGASGGDVPEADLLPTPAGVTDDWVRVENWDCAPLARFDWNACRLPVAEEPQRRIVLVGDSHVQQFAGALVPIAERAGWQLITMVYGACPFSTVSEVYPDEQVCLDWNEAAAAEIADLQPDAVVTLASRDVRAGLTEQTPDGFVQRWQQLADLGIPVLAVRDNPRFDHSPADCIQQVGRGAVECGIARAEVYAPDPPYAVRTDVPENVTFLDIADAVCDDALCPAERGNVLVYMDDNHLTATYATSMAPLLEDRIRGSLGW</sequence>
<evidence type="ECO:0000313" key="5">
    <source>
        <dbReference type="Proteomes" id="UP000515728"/>
    </source>
</evidence>
<dbReference type="GO" id="GO:0009103">
    <property type="term" value="P:lipopolysaccharide biosynthetic process"/>
    <property type="evidence" value="ECO:0007669"/>
    <property type="project" value="TreeGrafter"/>
</dbReference>
<dbReference type="InterPro" id="IPR043968">
    <property type="entry name" value="SGNH"/>
</dbReference>
<keyword evidence="4" id="KW-0012">Acyltransferase</keyword>
<proteinExistence type="predicted"/>
<keyword evidence="1" id="KW-1133">Transmembrane helix</keyword>
<feature type="transmembrane region" description="Helical" evidence="1">
    <location>
        <begin position="49"/>
        <end position="66"/>
    </location>
</feature>
<keyword evidence="1" id="KW-0812">Transmembrane</keyword>
<feature type="transmembrane region" description="Helical" evidence="1">
    <location>
        <begin position="268"/>
        <end position="287"/>
    </location>
</feature>
<evidence type="ECO:0000259" key="3">
    <source>
        <dbReference type="Pfam" id="PF19040"/>
    </source>
</evidence>
<feature type="transmembrane region" description="Helical" evidence="1">
    <location>
        <begin position="332"/>
        <end position="350"/>
    </location>
</feature>
<dbReference type="InterPro" id="IPR002656">
    <property type="entry name" value="Acyl_transf_3_dom"/>
</dbReference>
<dbReference type="AlphaFoldDB" id="A0A7G7MJR8"/>
<name>A0A7G7MJR8_9PSEU</name>
<protein>
    <submittedName>
        <fullName evidence="4">Acyltransferase</fullName>
    </submittedName>
</protein>
<dbReference type="Proteomes" id="UP000515728">
    <property type="component" value="Chromosome"/>
</dbReference>
<feature type="domain" description="Acyltransferase 3" evidence="2">
    <location>
        <begin position="24"/>
        <end position="351"/>
    </location>
</feature>
<feature type="transmembrane region" description="Helical" evidence="1">
    <location>
        <begin position="362"/>
        <end position="382"/>
    </location>
</feature>
<evidence type="ECO:0000259" key="2">
    <source>
        <dbReference type="Pfam" id="PF01757"/>
    </source>
</evidence>
<dbReference type="PANTHER" id="PTHR23028">
    <property type="entry name" value="ACETYLTRANSFERASE"/>
    <property type="match status" value="1"/>
</dbReference>
<dbReference type="Pfam" id="PF19040">
    <property type="entry name" value="SGNH"/>
    <property type="match status" value="1"/>
</dbReference>
<gene>
    <name evidence="4" type="ORF">H6H00_03035</name>
</gene>
<dbReference type="InterPro" id="IPR050879">
    <property type="entry name" value="Acyltransferase_3"/>
</dbReference>
<organism evidence="4 5">
    <name type="scientific">Pseudonocardia petroleophila</name>
    <dbReference type="NCBI Taxonomy" id="37331"/>
    <lineage>
        <taxon>Bacteria</taxon>
        <taxon>Bacillati</taxon>
        <taxon>Actinomycetota</taxon>
        <taxon>Actinomycetes</taxon>
        <taxon>Pseudonocardiales</taxon>
        <taxon>Pseudonocardiaceae</taxon>
        <taxon>Pseudonocardia</taxon>
    </lineage>
</organism>
<dbReference type="Pfam" id="PF01757">
    <property type="entry name" value="Acyl_transf_3"/>
    <property type="match status" value="1"/>
</dbReference>
<dbReference type="KEGG" id="ppel:H6H00_03035"/>
<dbReference type="RefSeq" id="WP_185719858.1">
    <property type="nucleotide sequence ID" value="NZ_BAAAWI010000001.1"/>
</dbReference>
<dbReference type="PANTHER" id="PTHR23028:SF53">
    <property type="entry name" value="ACYL_TRANSF_3 DOMAIN-CONTAINING PROTEIN"/>
    <property type="match status" value="1"/>
</dbReference>
<feature type="transmembrane region" description="Helical" evidence="1">
    <location>
        <begin position="212"/>
        <end position="232"/>
    </location>
</feature>
<keyword evidence="5" id="KW-1185">Reference proteome</keyword>
<feature type="transmembrane region" description="Helical" evidence="1">
    <location>
        <begin position="308"/>
        <end position="326"/>
    </location>
</feature>
<dbReference type="GO" id="GO:0016747">
    <property type="term" value="F:acyltransferase activity, transferring groups other than amino-acyl groups"/>
    <property type="evidence" value="ECO:0007669"/>
    <property type="project" value="InterPro"/>
</dbReference>
<feature type="transmembrane region" description="Helical" evidence="1">
    <location>
        <begin position="150"/>
        <end position="172"/>
    </location>
</feature>
<keyword evidence="4" id="KW-0808">Transferase</keyword>
<feature type="transmembrane region" description="Helical" evidence="1">
    <location>
        <begin position="87"/>
        <end position="106"/>
    </location>
</feature>
<evidence type="ECO:0000313" key="4">
    <source>
        <dbReference type="EMBL" id="QNG53029.1"/>
    </source>
</evidence>
<keyword evidence="1" id="KW-0472">Membrane</keyword>
<evidence type="ECO:0000256" key="1">
    <source>
        <dbReference type="SAM" id="Phobius"/>
    </source>
</evidence>
<feature type="domain" description="SGNH" evidence="3">
    <location>
        <begin position="438"/>
        <end position="650"/>
    </location>
</feature>
<reference evidence="4 5" key="1">
    <citation type="submission" date="2020-08" db="EMBL/GenBank/DDBJ databases">
        <authorList>
            <person name="Mo P."/>
        </authorList>
    </citation>
    <scope>NUCLEOTIDE SEQUENCE [LARGE SCALE GENOMIC DNA]</scope>
    <source>
        <strain evidence="4 5">CGMCC 4.1532</strain>
    </source>
</reference>
<dbReference type="GO" id="GO:0016020">
    <property type="term" value="C:membrane"/>
    <property type="evidence" value="ECO:0007669"/>
    <property type="project" value="TreeGrafter"/>
</dbReference>
<dbReference type="EMBL" id="CP060131">
    <property type="protein sequence ID" value="QNG53029.1"/>
    <property type="molecule type" value="Genomic_DNA"/>
</dbReference>